<dbReference type="Proteomes" id="UP001491310">
    <property type="component" value="Unassembled WGS sequence"/>
</dbReference>
<comment type="caution">
    <text evidence="2">The sequence shown here is derived from an EMBL/GenBank/DDBJ whole genome shotgun (WGS) entry which is preliminary data.</text>
</comment>
<feature type="compositionally biased region" description="Polar residues" evidence="1">
    <location>
        <begin position="221"/>
        <end position="231"/>
    </location>
</feature>
<accession>A0ABR2Z5A3</accession>
<sequence>MQAASTKQPGAASTVTVDRAWLESLLLDELGSRINSLSDQELMAMLEQLQQAPQLQGGATSAGDSVLERLTGSLPGWFKGSEDSAPDGSAAGRQPVDSTAAPSSNGLPEASTAAAEERLLRGKVFLERARQAAGSAAAAVAAAVASGLQSVPDSSPFRGLESGIGSGLPAAVETALQIALLAGLGVGIYVMLRLLGFDNSDTDPAESSTPNLPGIQDAPMQPTSQAEQGQATRELPSAWDVLKLVPNTLLGLPIFISRPSADATSTALEFPPSSYDHGGPDFIQQPPMGPPAPYRGSASPGRPSQPGNAPTRGVSQTGGQENGRPRDKGRLRNKSVLYNNVEEVPSVRRQSAYIRK</sequence>
<organism evidence="2 3">
    <name type="scientific">Coccomyxa subellipsoidea</name>
    <dbReference type="NCBI Taxonomy" id="248742"/>
    <lineage>
        <taxon>Eukaryota</taxon>
        <taxon>Viridiplantae</taxon>
        <taxon>Chlorophyta</taxon>
        <taxon>core chlorophytes</taxon>
        <taxon>Trebouxiophyceae</taxon>
        <taxon>Trebouxiophyceae incertae sedis</taxon>
        <taxon>Coccomyxaceae</taxon>
        <taxon>Coccomyxa</taxon>
    </lineage>
</organism>
<dbReference type="EMBL" id="JALJOT010000001">
    <property type="protein sequence ID" value="KAK9919130.1"/>
    <property type="molecule type" value="Genomic_DNA"/>
</dbReference>
<evidence type="ECO:0000256" key="1">
    <source>
        <dbReference type="SAM" id="MobiDB-lite"/>
    </source>
</evidence>
<proteinExistence type="predicted"/>
<feature type="region of interest" description="Disordered" evidence="1">
    <location>
        <begin position="265"/>
        <end position="337"/>
    </location>
</feature>
<keyword evidence="3" id="KW-1185">Reference proteome</keyword>
<feature type="compositionally biased region" description="Polar residues" evidence="1">
    <location>
        <begin position="96"/>
        <end position="106"/>
    </location>
</feature>
<name>A0ABR2Z5A3_9CHLO</name>
<evidence type="ECO:0000313" key="2">
    <source>
        <dbReference type="EMBL" id="KAK9919130.1"/>
    </source>
</evidence>
<feature type="region of interest" description="Disordered" evidence="1">
    <location>
        <begin position="202"/>
        <end position="233"/>
    </location>
</feature>
<protein>
    <submittedName>
        <fullName evidence="2">Uncharacterized protein</fullName>
    </submittedName>
</protein>
<gene>
    <name evidence="2" type="ORF">WJX75_009618</name>
</gene>
<reference evidence="2 3" key="1">
    <citation type="journal article" date="2024" name="Nat. Commun.">
        <title>Phylogenomics reveals the evolutionary origins of lichenization in chlorophyte algae.</title>
        <authorList>
            <person name="Puginier C."/>
            <person name="Libourel C."/>
            <person name="Otte J."/>
            <person name="Skaloud P."/>
            <person name="Haon M."/>
            <person name="Grisel S."/>
            <person name="Petersen M."/>
            <person name="Berrin J.G."/>
            <person name="Delaux P.M."/>
            <person name="Dal Grande F."/>
            <person name="Keller J."/>
        </authorList>
    </citation>
    <scope>NUCLEOTIDE SEQUENCE [LARGE SCALE GENOMIC DNA]</scope>
    <source>
        <strain evidence="2 3">SAG 216-7</strain>
    </source>
</reference>
<evidence type="ECO:0000313" key="3">
    <source>
        <dbReference type="Proteomes" id="UP001491310"/>
    </source>
</evidence>
<feature type="region of interest" description="Disordered" evidence="1">
    <location>
        <begin position="77"/>
        <end position="112"/>
    </location>
</feature>
<feature type="compositionally biased region" description="Polar residues" evidence="1">
    <location>
        <begin position="305"/>
        <end position="319"/>
    </location>
</feature>